<name>A0A1H9PSI9_9LACT</name>
<dbReference type="OrthoDB" id="2187835at2"/>
<reference evidence="1 2" key="1">
    <citation type="submission" date="2016-10" db="EMBL/GenBank/DDBJ databases">
        <authorList>
            <person name="de Groot N.N."/>
        </authorList>
    </citation>
    <scope>NUCLEOTIDE SEQUENCE [LARGE SCALE GENOMIC DNA]</scope>
    <source>
        <strain evidence="1 2">DSM 13760</strain>
    </source>
</reference>
<accession>A0A1H9PSI9</accession>
<sequence>MNELEKRIRQLEIEKLGLQFQVSLLMDKLGVTLPEMKDFASKCLEELPDSEVNSAIHLYLQGLIQGDPNQK</sequence>
<protein>
    <submittedName>
        <fullName evidence="1">Uncharacterized protein</fullName>
    </submittedName>
</protein>
<proteinExistence type="predicted"/>
<evidence type="ECO:0000313" key="2">
    <source>
        <dbReference type="Proteomes" id="UP000198948"/>
    </source>
</evidence>
<dbReference type="RefSeq" id="WP_092649247.1">
    <property type="nucleotide sequence ID" value="NZ_FOHA01000001.1"/>
</dbReference>
<dbReference type="Proteomes" id="UP000198948">
    <property type="component" value="Unassembled WGS sequence"/>
</dbReference>
<keyword evidence="2" id="KW-1185">Reference proteome</keyword>
<dbReference type="EMBL" id="FOHA01000001">
    <property type="protein sequence ID" value="SER50765.1"/>
    <property type="molecule type" value="Genomic_DNA"/>
</dbReference>
<dbReference type="STRING" id="142588.SAMN04488559_10188"/>
<organism evidence="1 2">
    <name type="scientific">Isobaculum melis</name>
    <dbReference type="NCBI Taxonomy" id="142588"/>
    <lineage>
        <taxon>Bacteria</taxon>
        <taxon>Bacillati</taxon>
        <taxon>Bacillota</taxon>
        <taxon>Bacilli</taxon>
        <taxon>Lactobacillales</taxon>
        <taxon>Carnobacteriaceae</taxon>
        <taxon>Isobaculum</taxon>
    </lineage>
</organism>
<dbReference type="AlphaFoldDB" id="A0A1H9PSI9"/>
<evidence type="ECO:0000313" key="1">
    <source>
        <dbReference type="EMBL" id="SER50765.1"/>
    </source>
</evidence>
<gene>
    <name evidence="1" type="ORF">SAMN04488559_10188</name>
</gene>